<feature type="transmembrane region" description="Helical" evidence="1">
    <location>
        <begin position="76"/>
        <end position="97"/>
    </location>
</feature>
<gene>
    <name evidence="2" type="ORF">EGI31_16540</name>
</gene>
<organism evidence="2 3">
    <name type="scientific">Lacihabitans soyangensis</name>
    <dbReference type="NCBI Taxonomy" id="869394"/>
    <lineage>
        <taxon>Bacteria</taxon>
        <taxon>Pseudomonadati</taxon>
        <taxon>Bacteroidota</taxon>
        <taxon>Cytophagia</taxon>
        <taxon>Cytophagales</taxon>
        <taxon>Leadbetterellaceae</taxon>
        <taxon>Lacihabitans</taxon>
    </lineage>
</organism>
<keyword evidence="1" id="KW-0472">Membrane</keyword>
<dbReference type="AlphaFoldDB" id="A0AAE3H7K4"/>
<dbReference type="PANTHER" id="PTHR16214:SF3">
    <property type="entry name" value="TRANSMEMBRANE PROTEIN 260"/>
    <property type="match status" value="1"/>
</dbReference>
<feature type="transmembrane region" description="Helical" evidence="1">
    <location>
        <begin position="12"/>
        <end position="33"/>
    </location>
</feature>
<keyword evidence="1" id="KW-1133">Transmembrane helix</keyword>
<feature type="transmembrane region" description="Helical" evidence="1">
    <location>
        <begin position="477"/>
        <end position="494"/>
    </location>
</feature>
<dbReference type="Proteomes" id="UP001204144">
    <property type="component" value="Unassembled WGS sequence"/>
</dbReference>
<proteinExistence type="predicted"/>
<feature type="transmembrane region" description="Helical" evidence="1">
    <location>
        <begin position="288"/>
        <end position="311"/>
    </location>
</feature>
<evidence type="ECO:0000313" key="2">
    <source>
        <dbReference type="EMBL" id="MCP9764550.1"/>
    </source>
</evidence>
<feature type="transmembrane region" description="Helical" evidence="1">
    <location>
        <begin position="501"/>
        <end position="518"/>
    </location>
</feature>
<feature type="transmembrane region" description="Helical" evidence="1">
    <location>
        <begin position="219"/>
        <end position="243"/>
    </location>
</feature>
<feature type="transmembrane region" description="Helical" evidence="1">
    <location>
        <begin position="146"/>
        <end position="164"/>
    </location>
</feature>
<feature type="transmembrane region" description="Helical" evidence="1">
    <location>
        <begin position="561"/>
        <end position="580"/>
    </location>
</feature>
<keyword evidence="3" id="KW-1185">Reference proteome</keyword>
<feature type="transmembrane region" description="Helical" evidence="1">
    <location>
        <begin position="53"/>
        <end position="69"/>
    </location>
</feature>
<feature type="transmembrane region" description="Helical" evidence="1">
    <location>
        <begin position="530"/>
        <end position="554"/>
    </location>
</feature>
<evidence type="ECO:0000313" key="3">
    <source>
        <dbReference type="Proteomes" id="UP001204144"/>
    </source>
</evidence>
<name>A0AAE3H7K4_9BACT</name>
<comment type="caution">
    <text evidence="2">The sequence shown here is derived from an EMBL/GenBank/DDBJ whole genome shotgun (WGS) entry which is preliminary data.</text>
</comment>
<dbReference type="InterPro" id="IPR021280">
    <property type="entry name" value="TMEM260-like"/>
</dbReference>
<feature type="transmembrane region" description="Helical" evidence="1">
    <location>
        <begin position="176"/>
        <end position="207"/>
    </location>
</feature>
<accession>A0AAE3H7K4</accession>
<dbReference type="EMBL" id="RJUF01000174">
    <property type="protein sequence ID" value="MCP9764550.1"/>
    <property type="molecule type" value="Genomic_DNA"/>
</dbReference>
<dbReference type="PANTHER" id="PTHR16214">
    <property type="entry name" value="TRANSMEMBRANE PROTEIN 260"/>
    <property type="match status" value="1"/>
</dbReference>
<sequence>MNFKNLNNIGGWLVFAISLITFTLTVEPTASFWDCGEFIACAYKLQVPHPAGAPFFLLIGRIASMFAGSDVTKVALMVNMVSVLASAFTILFMFWTISLIGRKMVGKNADNITTPETILVLGAALVGSLVYNFSESFWFSAVEAEVYGMSSFFTAIVVWAAFRWELIENPAAQNKWLLFVAYLVGLSIGVHLLNLVTIPALAILFYFKNTDKVSFKGGFIAFSTGLVVLGVIMVGLITGLPTLSFSFDKLFVNSFGLPFASGMIFFIIVLIASLAYGIHYTQKQGKAIANTILLSFAFVLIGYSTYTIALIRSNYNPPINENNPSDVLNFTYYLKREQYGSRPLLYGPIYTAQLNEIKKGEPNYKVGKDKYEAYDYNPEYVWDNNGKMLLPRVWSQDPAHISLYRSKLNLAEGQRPGLFDNLKFMFSHQFGHMYWRYFIWNFWGRASDISDVAGTNIFETKSELPASFANNKGRTNYYGLPLILGILGFFFMYLKRGKDAIVMFLLFFFTGLGLVIYLNSPPVEPRERDYIYVGSFYFFAIWVGIGVMGLAEYVLKFIKNLSAKAGIATVLGLAIPVIMAKEAWPGHDRSDRYHQIDFAKNLLNSCEKNAILFTGGDNDTFPLWYVQEVEGFRTDVRVCNLSLLGTDWYIDQMKRKTYESEALPISMNSENYYKGINDQIPYVKNPNPQIQAGINLKEYLNLVKKNDPAIQMQVSSGEMISVLPSPNFYMDQNSEEIARANFVPEKYKALVKDRIEWNFGERDILKNDLLVLDIIAQNNWKRPIYFSGTLSPSSYMNLKEYCQLEGYAYRLMPFKVAGARDGFVNTDIMKDRLTNKMAWRNLNNPNVYYDSETYLKVPMVTARFAFLRLVDELVREGKKEEAEKFLDKSLELMPDNTVPYDQLVSNYPIFYYEIGKPEKAKKIAELMVNRADQELNYFIEQNKTPGNRQWGDGNIQQFIQSNMRTIQMLYSAAEQYDKPLSEKFKKIYDGHLAKIQ</sequence>
<evidence type="ECO:0000256" key="1">
    <source>
        <dbReference type="SAM" id="Phobius"/>
    </source>
</evidence>
<protein>
    <submittedName>
        <fullName evidence="2">DUF2723 domain-containing protein</fullName>
    </submittedName>
</protein>
<feature type="transmembrane region" description="Helical" evidence="1">
    <location>
        <begin position="255"/>
        <end position="276"/>
    </location>
</feature>
<dbReference type="InterPro" id="IPR052724">
    <property type="entry name" value="GT117_domain-containing"/>
</dbReference>
<dbReference type="Pfam" id="PF11028">
    <property type="entry name" value="TMEM260-like"/>
    <property type="match status" value="1"/>
</dbReference>
<feature type="transmembrane region" description="Helical" evidence="1">
    <location>
        <begin position="117"/>
        <end position="134"/>
    </location>
</feature>
<reference evidence="2 3" key="1">
    <citation type="submission" date="2018-11" db="EMBL/GenBank/DDBJ databases">
        <title>Novel bacteria species description.</title>
        <authorList>
            <person name="Han J.-H."/>
        </authorList>
    </citation>
    <scope>NUCLEOTIDE SEQUENCE [LARGE SCALE GENOMIC DNA]</scope>
    <source>
        <strain evidence="2 3">KCTC23259</strain>
    </source>
</reference>
<dbReference type="RefSeq" id="WP_255038243.1">
    <property type="nucleotide sequence ID" value="NZ_RJUF01000174.1"/>
</dbReference>
<keyword evidence="1" id="KW-0812">Transmembrane</keyword>